<accession>A0A815VU89</accession>
<keyword evidence="5" id="KW-1185">Reference proteome</keyword>
<sequence length="92" mass="10267">MRYNARIAENQGVLESPLPQPSHMFACGITLLANENLPPKPKNQILITTELRTTEADARNAAARTMIKIFRIGHKTQNRPGVKCQVVMKEPS</sequence>
<evidence type="ECO:0000313" key="3">
    <source>
        <dbReference type="EMBL" id="CAF3757782.1"/>
    </source>
</evidence>
<evidence type="ECO:0000313" key="2">
    <source>
        <dbReference type="EMBL" id="CAF1534902.1"/>
    </source>
</evidence>
<name>A0A815VU89_9BILA</name>
<dbReference type="EMBL" id="CAJNOK010005902">
    <property type="protein sequence ID" value="CAF0987575.1"/>
    <property type="molecule type" value="Genomic_DNA"/>
</dbReference>
<dbReference type="Proteomes" id="UP000663829">
    <property type="component" value="Unassembled WGS sequence"/>
</dbReference>
<comment type="caution">
    <text evidence="2">The sequence shown here is derived from an EMBL/GenBank/DDBJ whole genome shotgun (WGS) entry which is preliminary data.</text>
</comment>
<dbReference type="Proteomes" id="UP000682733">
    <property type="component" value="Unassembled WGS sequence"/>
</dbReference>
<proteinExistence type="predicted"/>
<dbReference type="Proteomes" id="UP000677228">
    <property type="component" value="Unassembled WGS sequence"/>
</dbReference>
<dbReference type="EMBL" id="CAJOBC010090798">
    <property type="protein sequence ID" value="CAF4394610.1"/>
    <property type="molecule type" value="Genomic_DNA"/>
</dbReference>
<evidence type="ECO:0000313" key="4">
    <source>
        <dbReference type="EMBL" id="CAF4394610.1"/>
    </source>
</evidence>
<dbReference type="EMBL" id="CAJOBA010005909">
    <property type="protein sequence ID" value="CAF3757782.1"/>
    <property type="molecule type" value="Genomic_DNA"/>
</dbReference>
<reference evidence="2" key="1">
    <citation type="submission" date="2021-02" db="EMBL/GenBank/DDBJ databases">
        <authorList>
            <person name="Nowell W R."/>
        </authorList>
    </citation>
    <scope>NUCLEOTIDE SEQUENCE</scope>
</reference>
<gene>
    <name evidence="2" type="ORF">GPM918_LOCUS38274</name>
    <name evidence="1" type="ORF">OVA965_LOCUS13905</name>
    <name evidence="4" type="ORF">SRO942_LOCUS39088</name>
    <name evidence="3" type="ORF">TMI583_LOCUS13908</name>
</gene>
<protein>
    <submittedName>
        <fullName evidence="2">Uncharacterized protein</fullName>
    </submittedName>
</protein>
<evidence type="ECO:0000313" key="5">
    <source>
        <dbReference type="Proteomes" id="UP000663829"/>
    </source>
</evidence>
<dbReference type="AlphaFoldDB" id="A0A815VU89"/>
<organism evidence="2 5">
    <name type="scientific">Didymodactylos carnosus</name>
    <dbReference type="NCBI Taxonomy" id="1234261"/>
    <lineage>
        <taxon>Eukaryota</taxon>
        <taxon>Metazoa</taxon>
        <taxon>Spiralia</taxon>
        <taxon>Gnathifera</taxon>
        <taxon>Rotifera</taxon>
        <taxon>Eurotatoria</taxon>
        <taxon>Bdelloidea</taxon>
        <taxon>Philodinida</taxon>
        <taxon>Philodinidae</taxon>
        <taxon>Didymodactylos</taxon>
    </lineage>
</organism>
<dbReference type="EMBL" id="CAJNOQ010025195">
    <property type="protein sequence ID" value="CAF1534902.1"/>
    <property type="molecule type" value="Genomic_DNA"/>
</dbReference>
<evidence type="ECO:0000313" key="1">
    <source>
        <dbReference type="EMBL" id="CAF0987575.1"/>
    </source>
</evidence>
<dbReference type="Proteomes" id="UP000681722">
    <property type="component" value="Unassembled WGS sequence"/>
</dbReference>